<gene>
    <name evidence="1" type="ORF">SARC_14811</name>
</gene>
<dbReference type="RefSeq" id="XP_014146534.1">
    <property type="nucleotide sequence ID" value="XM_014291059.1"/>
</dbReference>
<feature type="non-terminal residue" evidence="1">
    <location>
        <position position="80"/>
    </location>
</feature>
<protein>
    <submittedName>
        <fullName evidence="1">Uncharacterized protein</fullName>
    </submittedName>
</protein>
<organism evidence="1 2">
    <name type="scientific">Sphaeroforma arctica JP610</name>
    <dbReference type="NCBI Taxonomy" id="667725"/>
    <lineage>
        <taxon>Eukaryota</taxon>
        <taxon>Ichthyosporea</taxon>
        <taxon>Ichthyophonida</taxon>
        <taxon>Sphaeroforma</taxon>
    </lineage>
</organism>
<proteinExistence type="predicted"/>
<sequence>PILLRSRDIFEVEEVTKKWSEAGDKLGSVNVDAWNEVYAEISRYSEQLRSEAARSKPIAEGKTFDKGATVAIASSLQLGT</sequence>
<evidence type="ECO:0000313" key="2">
    <source>
        <dbReference type="Proteomes" id="UP000054560"/>
    </source>
</evidence>
<dbReference type="AlphaFoldDB" id="A0A0L0F7D0"/>
<reference evidence="1 2" key="1">
    <citation type="submission" date="2011-02" db="EMBL/GenBank/DDBJ databases">
        <title>The Genome Sequence of Sphaeroforma arctica JP610.</title>
        <authorList>
            <consortium name="The Broad Institute Genome Sequencing Platform"/>
            <person name="Russ C."/>
            <person name="Cuomo C."/>
            <person name="Young S.K."/>
            <person name="Zeng Q."/>
            <person name="Gargeya S."/>
            <person name="Alvarado L."/>
            <person name="Berlin A."/>
            <person name="Chapman S.B."/>
            <person name="Chen Z."/>
            <person name="Freedman E."/>
            <person name="Gellesch M."/>
            <person name="Goldberg J."/>
            <person name="Griggs A."/>
            <person name="Gujja S."/>
            <person name="Heilman E."/>
            <person name="Heiman D."/>
            <person name="Howarth C."/>
            <person name="Mehta T."/>
            <person name="Neiman D."/>
            <person name="Pearson M."/>
            <person name="Roberts A."/>
            <person name="Saif S."/>
            <person name="Shea T."/>
            <person name="Shenoy N."/>
            <person name="Sisk P."/>
            <person name="Stolte C."/>
            <person name="Sykes S."/>
            <person name="White J."/>
            <person name="Yandava C."/>
            <person name="Burger G."/>
            <person name="Gray M.W."/>
            <person name="Holland P.W.H."/>
            <person name="King N."/>
            <person name="Lang F.B.F."/>
            <person name="Roger A.J."/>
            <person name="Ruiz-Trillo I."/>
            <person name="Haas B."/>
            <person name="Nusbaum C."/>
            <person name="Birren B."/>
        </authorList>
    </citation>
    <scope>NUCLEOTIDE SEQUENCE [LARGE SCALE GENOMIC DNA]</scope>
    <source>
        <strain evidence="1 2">JP610</strain>
    </source>
</reference>
<keyword evidence="2" id="KW-1185">Reference proteome</keyword>
<accession>A0A0L0F7D0</accession>
<dbReference type="Proteomes" id="UP000054560">
    <property type="component" value="Unassembled WGS sequence"/>
</dbReference>
<name>A0A0L0F7D0_9EUKA</name>
<dbReference type="EMBL" id="KQ246726">
    <property type="protein sequence ID" value="KNC72632.1"/>
    <property type="molecule type" value="Genomic_DNA"/>
</dbReference>
<evidence type="ECO:0000313" key="1">
    <source>
        <dbReference type="EMBL" id="KNC72632.1"/>
    </source>
</evidence>
<feature type="non-terminal residue" evidence="1">
    <location>
        <position position="1"/>
    </location>
</feature>
<dbReference type="GeneID" id="25915315"/>